<name>A0AAQ3QR84_9LILI</name>
<sequence>MGVPRLLGASTRGPMPAASLSSWNFELLQNIHLFSNIGSPSKALEHWMRMFYLLNLTLHTRSALLMAIQVLFAYWKGYIHKLETNFKVYGVAINQDTLLGWVMAIACRRNSSKSPRKVLLGLRVYQNAILDFLKKVYPRKVNVRSQKLSLLCHTLKTFHIHGKSAISEAFHLSLKDLPSQVAPHSLGPSLLNHGLQTRFFSPPPQ</sequence>
<proteinExistence type="predicted"/>
<protein>
    <submittedName>
        <fullName evidence="1">Uncharacterized protein</fullName>
    </submittedName>
</protein>
<evidence type="ECO:0000313" key="2">
    <source>
        <dbReference type="Proteomes" id="UP001327560"/>
    </source>
</evidence>
<organism evidence="1 2">
    <name type="scientific">Canna indica</name>
    <name type="common">Indian-shot</name>
    <dbReference type="NCBI Taxonomy" id="4628"/>
    <lineage>
        <taxon>Eukaryota</taxon>
        <taxon>Viridiplantae</taxon>
        <taxon>Streptophyta</taxon>
        <taxon>Embryophyta</taxon>
        <taxon>Tracheophyta</taxon>
        <taxon>Spermatophyta</taxon>
        <taxon>Magnoliopsida</taxon>
        <taxon>Liliopsida</taxon>
        <taxon>Zingiberales</taxon>
        <taxon>Cannaceae</taxon>
        <taxon>Canna</taxon>
    </lineage>
</organism>
<reference evidence="1 2" key="1">
    <citation type="submission" date="2023-10" db="EMBL/GenBank/DDBJ databases">
        <title>Chromosome-scale genome assembly provides insights into flower coloration mechanisms of Canna indica.</title>
        <authorList>
            <person name="Li C."/>
        </authorList>
    </citation>
    <scope>NUCLEOTIDE SEQUENCE [LARGE SCALE GENOMIC DNA]</scope>
    <source>
        <tissue evidence="1">Flower</tissue>
    </source>
</reference>
<keyword evidence="2" id="KW-1185">Reference proteome</keyword>
<accession>A0AAQ3QR84</accession>
<evidence type="ECO:0000313" key="1">
    <source>
        <dbReference type="EMBL" id="WOL20594.1"/>
    </source>
</evidence>
<dbReference type="EMBL" id="CP136898">
    <property type="protein sequence ID" value="WOL20594.1"/>
    <property type="molecule type" value="Genomic_DNA"/>
</dbReference>
<dbReference type="AlphaFoldDB" id="A0AAQ3QR84"/>
<dbReference type="Proteomes" id="UP001327560">
    <property type="component" value="Chromosome 9"/>
</dbReference>
<gene>
    <name evidence="1" type="ORF">Cni_G29399</name>
</gene>